<dbReference type="InterPro" id="IPR025938">
    <property type="entry name" value="RRXRR_dom"/>
</dbReference>
<dbReference type="InterPro" id="IPR003615">
    <property type="entry name" value="HNH_nuc"/>
</dbReference>
<name>A0A7G6E000_THEFR</name>
<dbReference type="SMART" id="SM00507">
    <property type="entry name" value="HNHc"/>
    <property type="match status" value="1"/>
</dbReference>
<evidence type="ECO:0000313" key="3">
    <source>
        <dbReference type="Proteomes" id="UP000515847"/>
    </source>
</evidence>
<proteinExistence type="predicted"/>
<accession>A0A7G6E000</accession>
<dbReference type="Proteomes" id="UP000515847">
    <property type="component" value="Chromosome"/>
</dbReference>
<keyword evidence="3" id="KW-1185">Reference proteome</keyword>
<dbReference type="EMBL" id="CP045798">
    <property type="protein sequence ID" value="QNB45404.1"/>
    <property type="molecule type" value="Genomic_DNA"/>
</dbReference>
<keyword evidence="2" id="KW-0255">Endonuclease</keyword>
<dbReference type="GO" id="GO:0008270">
    <property type="term" value="F:zinc ion binding"/>
    <property type="evidence" value="ECO:0007669"/>
    <property type="project" value="InterPro"/>
</dbReference>
<dbReference type="CDD" id="cd00085">
    <property type="entry name" value="HNHc"/>
    <property type="match status" value="1"/>
</dbReference>
<dbReference type="GO" id="GO:0004519">
    <property type="term" value="F:endonuclease activity"/>
    <property type="evidence" value="ECO:0007669"/>
    <property type="project" value="UniProtKB-KW"/>
</dbReference>
<reference evidence="2 3" key="1">
    <citation type="journal article" date="2019" name="Front. Microbiol.">
        <title>Thermoanaerosceptrum fracticalcis gen. nov. sp. nov., a Novel Fumarate-Fermenting Microorganism From a Deep Fractured Carbonate Aquifer of the US Great Basin.</title>
        <authorList>
            <person name="Hamilton-Brehm S.D."/>
            <person name="Stewart L.E."/>
            <person name="Zavarin M."/>
            <person name="Caldwell M."/>
            <person name="Lawson P.A."/>
            <person name="Onstott T.C."/>
            <person name="Grzymski J."/>
            <person name="Neveux I."/>
            <person name="Lollar B.S."/>
            <person name="Russell C.E."/>
            <person name="Moser D.P."/>
        </authorList>
    </citation>
    <scope>NUCLEOTIDE SEQUENCE [LARGE SCALE GENOMIC DNA]</scope>
    <source>
        <strain evidence="2 3">DRI-13</strain>
    </source>
</reference>
<evidence type="ECO:0000313" key="2">
    <source>
        <dbReference type="EMBL" id="QNB45404.1"/>
    </source>
</evidence>
<sequence length="421" mass="48216">MLVYVQNKHGKPLMPCSPRKAKVLLKQGKARVVKRTPFTIQLIYGSSGYKQPINLGVDAGSKTIGLSATTEKKVLFEAKVELRNDITKLLADRRELRRSRRYRKTRYRKPRFDNRRRPEGWLAPSVGNKVEAHIKTIQMVCKILPVTKIVIEVASFDIQKIKNPGISGVEYQQGEQLGFWNVREYVLWRDGHQCQGRPGCRNKVLNVHHIESRKTGGDAPNNLITLCEQCHKDYHAGKLKLNLKRGQSFRDAAFMGIMRRAVYNRLKSIYPNAELTYGYITKHTRIAHNLEKNHRTDARCVSGNPQAQPDNTWYYFKQVRKQNRQLHKANPIKGGIRKANKAPKYLLGYQLFDKVLYEGQECFIFGRRASGYFDLRKLDGTRVSPSVSCKKLKLLERASVFLCERRNGGFLPGMNSGVSAA</sequence>
<evidence type="ECO:0000259" key="1">
    <source>
        <dbReference type="SMART" id="SM00507"/>
    </source>
</evidence>
<feature type="domain" description="HNH nuclease" evidence="1">
    <location>
        <begin position="181"/>
        <end position="232"/>
    </location>
</feature>
<keyword evidence="2" id="KW-0378">Hydrolase</keyword>
<dbReference type="RefSeq" id="WP_187142821.1">
    <property type="nucleotide sequence ID" value="NZ_CP045798.1"/>
</dbReference>
<dbReference type="AlphaFoldDB" id="A0A7G6E000"/>
<dbReference type="NCBIfam" id="NF040563">
    <property type="entry name" value="guided_IscB"/>
    <property type="match status" value="1"/>
</dbReference>
<dbReference type="InterPro" id="IPR002711">
    <property type="entry name" value="HNH"/>
</dbReference>
<dbReference type="KEGG" id="tfr:BR63_03185"/>
<dbReference type="Pfam" id="PF01844">
    <property type="entry name" value="HNH"/>
    <property type="match status" value="1"/>
</dbReference>
<dbReference type="GO" id="GO:0003676">
    <property type="term" value="F:nucleic acid binding"/>
    <property type="evidence" value="ECO:0007669"/>
    <property type="project" value="InterPro"/>
</dbReference>
<protein>
    <submittedName>
        <fullName evidence="2">HNH endonuclease</fullName>
    </submittedName>
</protein>
<dbReference type="InterPro" id="IPR047693">
    <property type="entry name" value="RNA-guided_IscB-like"/>
</dbReference>
<keyword evidence="2" id="KW-0540">Nuclease</keyword>
<gene>
    <name evidence="2" type="ORF">BR63_03185</name>
</gene>
<organism evidence="2 3">
    <name type="scientific">Thermanaerosceptrum fracticalcis</name>
    <dbReference type="NCBI Taxonomy" id="1712410"/>
    <lineage>
        <taxon>Bacteria</taxon>
        <taxon>Bacillati</taxon>
        <taxon>Bacillota</taxon>
        <taxon>Clostridia</taxon>
        <taxon>Eubacteriales</taxon>
        <taxon>Peptococcaceae</taxon>
        <taxon>Thermanaerosceptrum</taxon>
    </lineage>
</organism>
<dbReference type="Pfam" id="PF14239">
    <property type="entry name" value="RRXRR"/>
    <property type="match status" value="1"/>
</dbReference>